<keyword evidence="7" id="KW-0812">Transmembrane</keyword>
<dbReference type="PANTHER" id="PTHR42838:SF2">
    <property type="entry name" value="NITROUS-OXIDE REDUCTASE"/>
    <property type="match status" value="1"/>
</dbReference>
<evidence type="ECO:0000256" key="3">
    <source>
        <dbReference type="ARBA" id="ARBA00023008"/>
    </source>
</evidence>
<evidence type="ECO:0000256" key="2">
    <source>
        <dbReference type="ARBA" id="ARBA00022723"/>
    </source>
</evidence>
<dbReference type="Gene3D" id="2.60.40.420">
    <property type="entry name" value="Cupredoxins - blue copper proteins"/>
    <property type="match status" value="1"/>
</dbReference>
<proteinExistence type="predicted"/>
<keyword evidence="7" id="KW-1133">Transmembrane helix</keyword>
<dbReference type="OrthoDB" id="9773456at2"/>
<comment type="catalytic activity">
    <reaction evidence="6">
        <text>4 Fe(II)-[cytochrome c] + O2 + 8 H(+)(in) = 4 Fe(III)-[cytochrome c] + 2 H2O + 4 H(+)(out)</text>
        <dbReference type="Rhea" id="RHEA:11436"/>
        <dbReference type="Rhea" id="RHEA-COMP:10350"/>
        <dbReference type="Rhea" id="RHEA-COMP:14399"/>
        <dbReference type="ChEBI" id="CHEBI:15377"/>
        <dbReference type="ChEBI" id="CHEBI:15378"/>
        <dbReference type="ChEBI" id="CHEBI:15379"/>
        <dbReference type="ChEBI" id="CHEBI:29033"/>
        <dbReference type="ChEBI" id="CHEBI:29034"/>
        <dbReference type="EC" id="7.1.1.9"/>
    </reaction>
</comment>
<name>A0A3M8DNZ6_9BACL</name>
<dbReference type="InterPro" id="IPR051403">
    <property type="entry name" value="NosZ/Cyto_c_oxidase_sub2"/>
</dbReference>
<dbReference type="PANTHER" id="PTHR42838">
    <property type="entry name" value="CYTOCHROME C OXIDASE SUBUNIT II"/>
    <property type="match status" value="1"/>
</dbReference>
<dbReference type="PROSITE" id="PS00078">
    <property type="entry name" value="COX2"/>
    <property type="match status" value="1"/>
</dbReference>
<organism evidence="9 10">
    <name type="scientific">Brevibacillus fluminis</name>
    <dbReference type="NCBI Taxonomy" id="511487"/>
    <lineage>
        <taxon>Bacteria</taxon>
        <taxon>Bacillati</taxon>
        <taxon>Bacillota</taxon>
        <taxon>Bacilli</taxon>
        <taxon>Bacillales</taxon>
        <taxon>Paenibacillaceae</taxon>
        <taxon>Brevibacillus</taxon>
    </lineage>
</organism>
<keyword evidence="10" id="KW-1185">Reference proteome</keyword>
<evidence type="ECO:0000313" key="9">
    <source>
        <dbReference type="EMBL" id="RNB89818.1"/>
    </source>
</evidence>
<evidence type="ECO:0000256" key="4">
    <source>
        <dbReference type="ARBA" id="ARBA00024688"/>
    </source>
</evidence>
<reference evidence="9 10" key="1">
    <citation type="submission" date="2018-10" db="EMBL/GenBank/DDBJ databases">
        <title>Phylogenomics of Brevibacillus.</title>
        <authorList>
            <person name="Dunlap C."/>
        </authorList>
    </citation>
    <scope>NUCLEOTIDE SEQUENCE [LARGE SCALE GENOMIC DNA]</scope>
    <source>
        <strain evidence="9 10">JCM 15716</strain>
    </source>
</reference>
<dbReference type="SUPFAM" id="SSF49503">
    <property type="entry name" value="Cupredoxins"/>
    <property type="match status" value="1"/>
</dbReference>
<dbReference type="GO" id="GO:0004129">
    <property type="term" value="F:cytochrome-c oxidase activity"/>
    <property type="evidence" value="ECO:0007669"/>
    <property type="project" value="UniProtKB-EC"/>
</dbReference>
<dbReference type="RefSeq" id="WP_122918072.1">
    <property type="nucleotide sequence ID" value="NZ_RHHQ01000008.1"/>
</dbReference>
<evidence type="ECO:0000256" key="1">
    <source>
        <dbReference type="ARBA" id="ARBA00004196"/>
    </source>
</evidence>
<feature type="domain" description="Cytochrome oxidase subunit II copper A binding" evidence="8">
    <location>
        <begin position="64"/>
        <end position="155"/>
    </location>
</feature>
<comment type="caution">
    <text evidence="9">The sequence shown here is derived from an EMBL/GenBank/DDBJ whole genome shotgun (WGS) entry which is preliminary data.</text>
</comment>
<dbReference type="InterPro" id="IPR002429">
    <property type="entry name" value="CcO_II-like_C"/>
</dbReference>
<gene>
    <name evidence="9" type="ORF">EDM56_11680</name>
</gene>
<evidence type="ECO:0000259" key="8">
    <source>
        <dbReference type="PROSITE" id="PS50857"/>
    </source>
</evidence>
<dbReference type="GO" id="GO:0016020">
    <property type="term" value="C:membrane"/>
    <property type="evidence" value="ECO:0007669"/>
    <property type="project" value="InterPro"/>
</dbReference>
<keyword evidence="2" id="KW-0479">Metal-binding</keyword>
<sequence length="155" mass="17054">MHLHRFEKIWLLFGGGVLILFIVLLGINAYHSGMMPPSDLNTIDPTKVDQTPPFDKPGLVKVGDNEYDLNMTSFAFGYAPANVEIPAGAKINFHVTSKDVVHGFEIPGTAVNMMILPGHISTVTHTFDKPGEYLILCNEYCGIAHEKMGTQIIVK</sequence>
<dbReference type="AlphaFoldDB" id="A0A3M8DNZ6"/>
<feature type="transmembrane region" description="Helical" evidence="7">
    <location>
        <begin position="9"/>
        <end position="30"/>
    </location>
</feature>
<dbReference type="Pfam" id="PF00116">
    <property type="entry name" value="COX2"/>
    <property type="match status" value="1"/>
</dbReference>
<evidence type="ECO:0000256" key="5">
    <source>
        <dbReference type="ARBA" id="ARBA00031399"/>
    </source>
</evidence>
<evidence type="ECO:0000313" key="10">
    <source>
        <dbReference type="Proteomes" id="UP000271031"/>
    </source>
</evidence>
<dbReference type="Proteomes" id="UP000271031">
    <property type="component" value="Unassembled WGS sequence"/>
</dbReference>
<keyword evidence="3" id="KW-0186">Copper</keyword>
<comment type="subcellular location">
    <subcellularLocation>
        <location evidence="1">Cell envelope</location>
    </subcellularLocation>
</comment>
<dbReference type="CDD" id="cd13913">
    <property type="entry name" value="ba3_CcO_II_C"/>
    <property type="match status" value="1"/>
</dbReference>
<accession>A0A3M8DNZ6</accession>
<keyword evidence="7" id="KW-0472">Membrane</keyword>
<dbReference type="EMBL" id="RHHQ01000008">
    <property type="protein sequence ID" value="RNB89818.1"/>
    <property type="molecule type" value="Genomic_DNA"/>
</dbReference>
<evidence type="ECO:0000256" key="7">
    <source>
        <dbReference type="SAM" id="Phobius"/>
    </source>
</evidence>
<protein>
    <recommendedName>
        <fullName evidence="5">Cytochrome aa3 subunit 2</fullName>
    </recommendedName>
</protein>
<comment type="function">
    <text evidence="4">Subunits I and II form the functional core of the enzyme complex. Electrons originating in cytochrome c are transferred via heme a and Cu(A) to the binuclear center formed by heme a3 and Cu(B).</text>
</comment>
<dbReference type="InterPro" id="IPR034214">
    <property type="entry name" value="Ba3_CcO_II_C"/>
</dbReference>
<dbReference type="InterPro" id="IPR008972">
    <property type="entry name" value="Cupredoxin"/>
</dbReference>
<evidence type="ECO:0000256" key="6">
    <source>
        <dbReference type="ARBA" id="ARBA00047816"/>
    </source>
</evidence>
<dbReference type="GO" id="GO:0005507">
    <property type="term" value="F:copper ion binding"/>
    <property type="evidence" value="ECO:0007669"/>
    <property type="project" value="InterPro"/>
</dbReference>
<dbReference type="PROSITE" id="PS50857">
    <property type="entry name" value="COX2_CUA"/>
    <property type="match status" value="1"/>
</dbReference>
<dbReference type="InterPro" id="IPR001505">
    <property type="entry name" value="Copper_CuA"/>
</dbReference>
<dbReference type="GO" id="GO:0030313">
    <property type="term" value="C:cell envelope"/>
    <property type="evidence" value="ECO:0007669"/>
    <property type="project" value="UniProtKB-SubCell"/>
</dbReference>